<gene>
    <name evidence="1" type="ORF">A3G33_03935</name>
</gene>
<dbReference type="AlphaFoldDB" id="A0A1G1KSM4"/>
<proteinExistence type="predicted"/>
<name>A0A1G1KSM4_9BACT</name>
<dbReference type="EMBL" id="MHFR01000056">
    <property type="protein sequence ID" value="OGW95928.1"/>
    <property type="molecule type" value="Genomic_DNA"/>
</dbReference>
<evidence type="ECO:0000313" key="1">
    <source>
        <dbReference type="EMBL" id="OGW95928.1"/>
    </source>
</evidence>
<protein>
    <submittedName>
        <fullName evidence="1">Uncharacterized protein</fullName>
    </submittedName>
</protein>
<dbReference type="Proteomes" id="UP000178187">
    <property type="component" value="Unassembled WGS sequence"/>
</dbReference>
<accession>A0A1G1KSM4</accession>
<comment type="caution">
    <text evidence="1">The sequence shown here is derived from an EMBL/GenBank/DDBJ whole genome shotgun (WGS) entry which is preliminary data.</text>
</comment>
<organism evidence="1 2">
    <name type="scientific">Candidatus Danuiimicrobium aquiferis</name>
    <dbReference type="NCBI Taxonomy" id="1801832"/>
    <lineage>
        <taxon>Bacteria</taxon>
        <taxon>Pseudomonadati</taxon>
        <taxon>Candidatus Omnitrophota</taxon>
        <taxon>Candidatus Danuiimicrobium</taxon>
    </lineage>
</organism>
<evidence type="ECO:0000313" key="2">
    <source>
        <dbReference type="Proteomes" id="UP000178187"/>
    </source>
</evidence>
<reference evidence="1 2" key="1">
    <citation type="journal article" date="2016" name="Nat. Commun.">
        <title>Thousands of microbial genomes shed light on interconnected biogeochemical processes in an aquifer system.</title>
        <authorList>
            <person name="Anantharaman K."/>
            <person name="Brown C.T."/>
            <person name="Hug L.A."/>
            <person name="Sharon I."/>
            <person name="Castelle C.J."/>
            <person name="Probst A.J."/>
            <person name="Thomas B.C."/>
            <person name="Singh A."/>
            <person name="Wilkins M.J."/>
            <person name="Karaoz U."/>
            <person name="Brodie E.L."/>
            <person name="Williams K.H."/>
            <person name="Hubbard S.S."/>
            <person name="Banfield J.F."/>
        </authorList>
    </citation>
    <scope>NUCLEOTIDE SEQUENCE [LARGE SCALE GENOMIC DNA]</scope>
</reference>
<sequence>MVMTIIGFMRAPESVIPERFYRESVILGSPIKAHAEQCCFAAFGDIRHKSLADPTALFPRKNEGRPCISRVAENSRIQLTFSASGGQA</sequence>